<gene>
    <name evidence="2" type="ORF">SFRICE_013006</name>
</gene>
<dbReference type="InterPro" id="IPR001254">
    <property type="entry name" value="Trypsin_dom"/>
</dbReference>
<accession>A0A2H1VSB4</accession>
<dbReference type="Pfam" id="PF00089">
    <property type="entry name" value="Trypsin"/>
    <property type="match status" value="1"/>
</dbReference>
<name>A0A2H1VSB4_SPOFR</name>
<proteinExistence type="predicted"/>
<dbReference type="InterPro" id="IPR009003">
    <property type="entry name" value="Peptidase_S1_PA"/>
</dbReference>
<evidence type="ECO:0000313" key="2">
    <source>
        <dbReference type="EMBL" id="SOQ43743.1"/>
    </source>
</evidence>
<dbReference type="AlphaFoldDB" id="A0A2H1VSB4"/>
<reference evidence="2" key="1">
    <citation type="submission" date="2016-07" db="EMBL/GenBank/DDBJ databases">
        <authorList>
            <person name="Bretaudeau A."/>
        </authorList>
    </citation>
    <scope>NUCLEOTIDE SEQUENCE</scope>
    <source>
        <strain evidence="2">Rice</strain>
        <tissue evidence="2">Whole body</tissue>
    </source>
</reference>
<evidence type="ECO:0000259" key="1">
    <source>
        <dbReference type="Pfam" id="PF00089"/>
    </source>
</evidence>
<dbReference type="Gene3D" id="2.40.10.10">
    <property type="entry name" value="Trypsin-like serine proteases"/>
    <property type="match status" value="1"/>
</dbReference>
<dbReference type="GO" id="GO:0006508">
    <property type="term" value="P:proteolysis"/>
    <property type="evidence" value="ECO:0007669"/>
    <property type="project" value="InterPro"/>
</dbReference>
<dbReference type="SUPFAM" id="SSF50494">
    <property type="entry name" value="Trypsin-like serine proteases"/>
    <property type="match status" value="1"/>
</dbReference>
<organism evidence="2">
    <name type="scientific">Spodoptera frugiperda</name>
    <name type="common">Fall armyworm</name>
    <dbReference type="NCBI Taxonomy" id="7108"/>
    <lineage>
        <taxon>Eukaryota</taxon>
        <taxon>Metazoa</taxon>
        <taxon>Ecdysozoa</taxon>
        <taxon>Arthropoda</taxon>
        <taxon>Hexapoda</taxon>
        <taxon>Insecta</taxon>
        <taxon>Pterygota</taxon>
        <taxon>Neoptera</taxon>
        <taxon>Endopterygota</taxon>
        <taxon>Lepidoptera</taxon>
        <taxon>Glossata</taxon>
        <taxon>Ditrysia</taxon>
        <taxon>Noctuoidea</taxon>
        <taxon>Noctuidae</taxon>
        <taxon>Amphipyrinae</taxon>
        <taxon>Spodoptera</taxon>
    </lineage>
</organism>
<dbReference type="GO" id="GO:0004252">
    <property type="term" value="F:serine-type endopeptidase activity"/>
    <property type="evidence" value="ECO:0007669"/>
    <property type="project" value="InterPro"/>
</dbReference>
<dbReference type="EMBL" id="ODYU01004163">
    <property type="protein sequence ID" value="SOQ43743.1"/>
    <property type="molecule type" value="Genomic_DNA"/>
</dbReference>
<dbReference type="InterPro" id="IPR043504">
    <property type="entry name" value="Peptidase_S1_PA_chymotrypsin"/>
</dbReference>
<protein>
    <submittedName>
        <fullName evidence="2">SFRICE_013006</fullName>
    </submittedName>
</protein>
<sequence>MVGRPQLCASRATFCLAQQNCGMSCRRRYFRTDTTFKASRKSAGLVISLVVGESSATSVCSGALISDRRVLTAAQCVWDGDLQAGEITVS</sequence>
<feature type="domain" description="Peptidase S1" evidence="1">
    <location>
        <begin position="39"/>
        <end position="81"/>
    </location>
</feature>